<dbReference type="InterPro" id="IPR050360">
    <property type="entry name" value="MFS_Sugar_Transporters"/>
</dbReference>
<evidence type="ECO:0000256" key="4">
    <source>
        <dbReference type="ARBA" id="ARBA00022692"/>
    </source>
</evidence>
<sequence length="543" mass="61308">MTSAVSDDGHGVDHLEAAGLNDKEAWLSMREDAQAAEDEERTMTLREALRNWHWALMWALICSMAVIMEGYSTNLIGNFYAYDEFAKKFGHLHDGKYVISGPWQSALSVSGNCGAFIGALVNGDLIKFFGYKKTYIASLLFFAGCVFINFFATTVGMQVAGQALTGLTWGVFATLGPGYSMDLTPLALRQYLASYTNICFNIGQFISAGVLQGLIHRKDQWAYRIPWALQWIWPVPLVFLACFMPESPWWLIRCGRYDDASKVMLRLTSHEQREKVPALLAMMIQTNDHEMALQENASYLDLFKGVNLRRTEIATIAFCGQVFSGSAFGYNSTYFFVQAGMSSAASYKIGLAGTAISFIGTATSWFVTRWVGRRPLYIIGQAACAAWLLIIGCLATKEKTHPNYKWGESVMSLVWLGTFALTIGPMGWTIPTEVGSVRLRLKTITFARTAYYMQVIWSSVLEQYMMDPLEFNWKGKTGFFWFAFAFCTMVWAWFRVPETQGRTPNDIDQMFERHVPTREFKNYKIDAHFVSESTKAEEAEESK</sequence>
<dbReference type="PANTHER" id="PTHR48022">
    <property type="entry name" value="PLASTIDIC GLUCOSE TRANSPORTER 4"/>
    <property type="match status" value="1"/>
</dbReference>
<dbReference type="OrthoDB" id="6612291at2759"/>
<dbReference type="PROSITE" id="PS50850">
    <property type="entry name" value="MFS"/>
    <property type="match status" value="1"/>
</dbReference>
<protein>
    <submittedName>
        <fullName evidence="10">Hexose carrier protein</fullName>
    </submittedName>
</protein>
<keyword evidence="5 8" id="KW-1133">Transmembrane helix</keyword>
<evidence type="ECO:0000256" key="3">
    <source>
        <dbReference type="ARBA" id="ARBA00022448"/>
    </source>
</evidence>
<dbReference type="Gene3D" id="1.20.1250.20">
    <property type="entry name" value="MFS general substrate transporter like domains"/>
    <property type="match status" value="1"/>
</dbReference>
<reference evidence="10 11" key="1">
    <citation type="journal article" date="2016" name="Genome Biol. Evol.">
        <title>Divergent and convergent evolution of fungal pathogenicity.</title>
        <authorList>
            <person name="Shang Y."/>
            <person name="Xiao G."/>
            <person name="Zheng P."/>
            <person name="Cen K."/>
            <person name="Zhan S."/>
            <person name="Wang C."/>
        </authorList>
    </citation>
    <scope>NUCLEOTIDE SEQUENCE [LARGE SCALE GENOMIC DNA]</scope>
    <source>
        <strain evidence="10 11">ARSEF 7405</strain>
    </source>
</reference>
<evidence type="ECO:0000259" key="9">
    <source>
        <dbReference type="PROSITE" id="PS50850"/>
    </source>
</evidence>
<feature type="transmembrane region" description="Helical" evidence="8">
    <location>
        <begin position="231"/>
        <end position="252"/>
    </location>
</feature>
<feature type="transmembrane region" description="Helical" evidence="8">
    <location>
        <begin position="375"/>
        <end position="397"/>
    </location>
</feature>
<feature type="transmembrane region" description="Helical" evidence="8">
    <location>
        <begin position="191"/>
        <end position="211"/>
    </location>
</feature>
<dbReference type="VEuPathDB" id="FungiDB:AAP_06127"/>
<keyword evidence="4 8" id="KW-0812">Transmembrane</keyword>
<dbReference type="InterPro" id="IPR005828">
    <property type="entry name" value="MFS_sugar_transport-like"/>
</dbReference>
<dbReference type="NCBIfam" id="TIGR00879">
    <property type="entry name" value="SP"/>
    <property type="match status" value="1"/>
</dbReference>
<dbReference type="InterPro" id="IPR003663">
    <property type="entry name" value="Sugar/inositol_transpt"/>
</dbReference>
<evidence type="ECO:0000256" key="5">
    <source>
        <dbReference type="ARBA" id="ARBA00022989"/>
    </source>
</evidence>
<feature type="transmembrane region" description="Helical" evidence="8">
    <location>
        <begin position="409"/>
        <end position="428"/>
    </location>
</feature>
<dbReference type="GO" id="GO:0005351">
    <property type="term" value="F:carbohydrate:proton symporter activity"/>
    <property type="evidence" value="ECO:0007669"/>
    <property type="project" value="TreeGrafter"/>
</dbReference>
<feature type="transmembrane region" description="Helical" evidence="8">
    <location>
        <begin position="349"/>
        <end position="368"/>
    </location>
</feature>
<organism evidence="10 11">
    <name type="scientific">Ascosphaera apis ARSEF 7405</name>
    <dbReference type="NCBI Taxonomy" id="392613"/>
    <lineage>
        <taxon>Eukaryota</taxon>
        <taxon>Fungi</taxon>
        <taxon>Dikarya</taxon>
        <taxon>Ascomycota</taxon>
        <taxon>Pezizomycotina</taxon>
        <taxon>Eurotiomycetes</taxon>
        <taxon>Eurotiomycetidae</taxon>
        <taxon>Onygenales</taxon>
        <taxon>Ascosphaeraceae</taxon>
        <taxon>Ascosphaera</taxon>
    </lineage>
</organism>
<evidence type="ECO:0000256" key="6">
    <source>
        <dbReference type="ARBA" id="ARBA00023136"/>
    </source>
</evidence>
<evidence type="ECO:0000256" key="1">
    <source>
        <dbReference type="ARBA" id="ARBA00004141"/>
    </source>
</evidence>
<evidence type="ECO:0000313" key="11">
    <source>
        <dbReference type="Proteomes" id="UP000242877"/>
    </source>
</evidence>
<gene>
    <name evidence="10" type="ORF">AAP_06127</name>
</gene>
<keyword evidence="3 7" id="KW-0813">Transport</keyword>
<evidence type="ECO:0000313" key="10">
    <source>
        <dbReference type="EMBL" id="KZZ86863.1"/>
    </source>
</evidence>
<dbReference type="FunFam" id="1.20.1250.20:FF:000078">
    <property type="entry name" value="MFS maltose transporter, putative"/>
    <property type="match status" value="1"/>
</dbReference>
<feature type="transmembrane region" description="Helical" evidence="8">
    <location>
        <begin position="159"/>
        <end position="179"/>
    </location>
</feature>
<feature type="transmembrane region" description="Helical" evidence="8">
    <location>
        <begin position="478"/>
        <end position="494"/>
    </location>
</feature>
<dbReference type="SUPFAM" id="SSF103473">
    <property type="entry name" value="MFS general substrate transporter"/>
    <property type="match status" value="1"/>
</dbReference>
<dbReference type="PANTHER" id="PTHR48022:SF2">
    <property type="entry name" value="PLASTIDIC GLUCOSE TRANSPORTER 4"/>
    <property type="match status" value="1"/>
</dbReference>
<accession>A0A162I042</accession>
<comment type="caution">
    <text evidence="10">The sequence shown here is derived from an EMBL/GenBank/DDBJ whole genome shotgun (WGS) entry which is preliminary data.</text>
</comment>
<evidence type="ECO:0000256" key="8">
    <source>
        <dbReference type="SAM" id="Phobius"/>
    </source>
</evidence>
<evidence type="ECO:0000256" key="7">
    <source>
        <dbReference type="RuleBase" id="RU003346"/>
    </source>
</evidence>
<evidence type="ECO:0000256" key="2">
    <source>
        <dbReference type="ARBA" id="ARBA00010992"/>
    </source>
</evidence>
<keyword evidence="6 8" id="KW-0472">Membrane</keyword>
<dbReference type="InterPro" id="IPR036259">
    <property type="entry name" value="MFS_trans_sf"/>
</dbReference>
<dbReference type="Pfam" id="PF00083">
    <property type="entry name" value="Sugar_tr"/>
    <property type="match status" value="1"/>
</dbReference>
<dbReference type="EMBL" id="AZGZ01000044">
    <property type="protein sequence ID" value="KZZ86863.1"/>
    <property type="molecule type" value="Genomic_DNA"/>
</dbReference>
<comment type="similarity">
    <text evidence="2 7">Belongs to the major facilitator superfamily. Sugar transporter (TC 2.A.1.1) family.</text>
</comment>
<name>A0A162I042_9EURO</name>
<feature type="domain" description="Major facilitator superfamily (MFS) profile" evidence="9">
    <location>
        <begin position="58"/>
        <end position="500"/>
    </location>
</feature>
<dbReference type="AlphaFoldDB" id="A0A162I042"/>
<dbReference type="InterPro" id="IPR020846">
    <property type="entry name" value="MFS_dom"/>
</dbReference>
<comment type="subcellular location">
    <subcellularLocation>
        <location evidence="1">Membrane</location>
        <topology evidence="1">Multi-pass membrane protein</topology>
    </subcellularLocation>
</comment>
<keyword evidence="11" id="KW-1185">Reference proteome</keyword>
<feature type="transmembrane region" description="Helical" evidence="8">
    <location>
        <begin position="52"/>
        <end position="71"/>
    </location>
</feature>
<proteinExistence type="inferred from homology"/>
<dbReference type="Proteomes" id="UP000242877">
    <property type="component" value="Unassembled WGS sequence"/>
</dbReference>
<dbReference type="GO" id="GO:0016020">
    <property type="term" value="C:membrane"/>
    <property type="evidence" value="ECO:0007669"/>
    <property type="project" value="UniProtKB-SubCell"/>
</dbReference>
<feature type="transmembrane region" description="Helical" evidence="8">
    <location>
        <begin position="135"/>
        <end position="153"/>
    </location>
</feature>